<evidence type="ECO:0000313" key="7">
    <source>
        <dbReference type="EMBL" id="CAB4179050.1"/>
    </source>
</evidence>
<sequence>MNYEIRLLNCIIDQDGYAEAVNAGAENVFVEYRDIWNFVISHYDEHKKVPSKDTVKHHHPDFEFVATPEPLKYYLDDAKRESLSYQTRTIVSKAHSILGELGPKESLSFLMEETSRLYKFSSSLKDTDLAGDWKERADSLRERALRGGDELQGVPSGIHVIDKTFGGWQPGDFIVLLGWTGVGKSFIARLFAVNAWKAGYRPLIISLEMNKMQEGQRLDTLLNNGEGNFTNSDLVRANPAIVDKYEKWAEATFTGKHAIHLVTSEGLETADQNMVQAKIDQYHPDMVILDYHGLFDDSSGAKTETEKAKNLSKAFKRMAVKNNIPIIDVAAVTMAEGHSERPPELEEVAWSKQLAYDADLVLAIHREPSSDVFQVVSRKVRRAGHFGFYLRWNLETGKWAEEWDI</sequence>
<name>A0A6J5PW01_9CAUD</name>
<dbReference type="Pfam" id="PF03796">
    <property type="entry name" value="DnaB_C"/>
    <property type="match status" value="1"/>
</dbReference>
<dbReference type="EMBL" id="LR796305">
    <property type="protein sequence ID" value="CAB4135630.1"/>
    <property type="molecule type" value="Genomic_DNA"/>
</dbReference>
<dbReference type="EMBL" id="LR796917">
    <property type="protein sequence ID" value="CAB4175362.1"/>
    <property type="molecule type" value="Genomic_DNA"/>
</dbReference>
<dbReference type="PROSITE" id="PS51199">
    <property type="entry name" value="SF4_HELICASE"/>
    <property type="match status" value="1"/>
</dbReference>
<dbReference type="EMBL" id="LR796548">
    <property type="protein sequence ID" value="CAB4150961.1"/>
    <property type="molecule type" value="Genomic_DNA"/>
</dbReference>
<dbReference type="EMBL" id="LR797434">
    <property type="protein sequence ID" value="CAB4216130.1"/>
    <property type="molecule type" value="Genomic_DNA"/>
</dbReference>
<evidence type="ECO:0000313" key="6">
    <source>
        <dbReference type="EMBL" id="CAB4175362.1"/>
    </source>
</evidence>
<dbReference type="EMBL" id="LR796709">
    <property type="protein sequence ID" value="CAB4161103.1"/>
    <property type="molecule type" value="Genomic_DNA"/>
</dbReference>
<proteinExistence type="predicted"/>
<dbReference type="EMBL" id="LR797180">
    <property type="protein sequence ID" value="CAB4191939.1"/>
    <property type="molecule type" value="Genomic_DNA"/>
</dbReference>
<gene>
    <name evidence="7" type="ORF">UFOVP1031_25</name>
    <name evidence="8" type="ORF">UFOVP1172_110</name>
    <name evidence="9" type="ORF">UFOVP1240_15</name>
    <name evidence="10" type="ORF">UFOVP1486_72</name>
    <name evidence="12" type="ORF">UFOVP1578_97</name>
    <name evidence="11" type="ORF">UFOVP1630_89</name>
    <name evidence="2" type="ORF">UFOVP288_32</name>
    <name evidence="3" type="ORF">UFOVP483_7</name>
    <name evidence="4" type="ORF">UFOVP573_83</name>
    <name evidence="5" type="ORF">UFOVP769_32</name>
    <name evidence="6" type="ORF">UFOVP962_157</name>
</gene>
<dbReference type="EMBL" id="LR798423">
    <property type="protein sequence ID" value="CAB5230748.1"/>
    <property type="molecule type" value="Genomic_DNA"/>
</dbReference>
<evidence type="ECO:0000313" key="12">
    <source>
        <dbReference type="EMBL" id="CAB5230748.1"/>
    </source>
</evidence>
<keyword evidence="6" id="KW-0067">ATP-binding</keyword>
<evidence type="ECO:0000313" key="5">
    <source>
        <dbReference type="EMBL" id="CAB4161103.1"/>
    </source>
</evidence>
<dbReference type="PANTHER" id="PTHR30153">
    <property type="entry name" value="REPLICATIVE DNA HELICASE DNAB"/>
    <property type="match status" value="1"/>
</dbReference>
<dbReference type="EMBL" id="LR797492">
    <property type="protein sequence ID" value="CAB4220147.1"/>
    <property type="molecule type" value="Genomic_DNA"/>
</dbReference>
<evidence type="ECO:0000259" key="1">
    <source>
        <dbReference type="PROSITE" id="PS51199"/>
    </source>
</evidence>
<reference evidence="6" key="1">
    <citation type="submission" date="2020-05" db="EMBL/GenBank/DDBJ databases">
        <authorList>
            <person name="Chiriac C."/>
            <person name="Salcher M."/>
            <person name="Ghai R."/>
            <person name="Kavagutti S V."/>
        </authorList>
    </citation>
    <scope>NUCLEOTIDE SEQUENCE</scope>
</reference>
<evidence type="ECO:0000313" key="9">
    <source>
        <dbReference type="EMBL" id="CAB4191939.1"/>
    </source>
</evidence>
<evidence type="ECO:0000313" key="11">
    <source>
        <dbReference type="EMBL" id="CAB4220147.1"/>
    </source>
</evidence>
<feature type="domain" description="SF4 helicase" evidence="1">
    <location>
        <begin position="147"/>
        <end position="405"/>
    </location>
</feature>
<dbReference type="Gene3D" id="3.40.50.300">
    <property type="entry name" value="P-loop containing nucleotide triphosphate hydrolases"/>
    <property type="match status" value="1"/>
</dbReference>
<dbReference type="GO" id="GO:0006260">
    <property type="term" value="P:DNA replication"/>
    <property type="evidence" value="ECO:0007669"/>
    <property type="project" value="InterPro"/>
</dbReference>
<keyword evidence="6" id="KW-0547">Nucleotide-binding</keyword>
<dbReference type="PANTHER" id="PTHR30153:SF2">
    <property type="entry name" value="REPLICATIVE DNA HELICASE"/>
    <property type="match status" value="1"/>
</dbReference>
<dbReference type="GO" id="GO:0003678">
    <property type="term" value="F:DNA helicase activity"/>
    <property type="evidence" value="ECO:0007669"/>
    <property type="project" value="InterPro"/>
</dbReference>
<evidence type="ECO:0000313" key="10">
    <source>
        <dbReference type="EMBL" id="CAB4216130.1"/>
    </source>
</evidence>
<dbReference type="InterPro" id="IPR007694">
    <property type="entry name" value="DNA_helicase_DnaB-like_C"/>
</dbReference>
<evidence type="ECO:0000313" key="8">
    <source>
        <dbReference type="EMBL" id="CAB4188799.1"/>
    </source>
</evidence>
<organism evidence="6">
    <name type="scientific">uncultured Caudovirales phage</name>
    <dbReference type="NCBI Taxonomy" id="2100421"/>
    <lineage>
        <taxon>Viruses</taxon>
        <taxon>Duplodnaviria</taxon>
        <taxon>Heunggongvirae</taxon>
        <taxon>Uroviricota</taxon>
        <taxon>Caudoviricetes</taxon>
        <taxon>Peduoviridae</taxon>
        <taxon>Maltschvirus</taxon>
        <taxon>Maltschvirus maltsch</taxon>
    </lineage>
</organism>
<protein>
    <submittedName>
        <fullName evidence="6">DnaB Replicative DNA helicase</fullName>
    </submittedName>
</protein>
<keyword evidence="6" id="KW-0347">Helicase</keyword>
<keyword evidence="6" id="KW-0378">Hydrolase</keyword>
<dbReference type="SUPFAM" id="SSF52540">
    <property type="entry name" value="P-loop containing nucleoside triphosphate hydrolases"/>
    <property type="match status" value="1"/>
</dbReference>
<dbReference type="EMBL" id="LR796461">
    <property type="protein sequence ID" value="CAB4146045.1"/>
    <property type="molecule type" value="Genomic_DNA"/>
</dbReference>
<dbReference type="EMBL" id="LR796980">
    <property type="protein sequence ID" value="CAB4179050.1"/>
    <property type="molecule type" value="Genomic_DNA"/>
</dbReference>
<evidence type="ECO:0000313" key="4">
    <source>
        <dbReference type="EMBL" id="CAB4150961.1"/>
    </source>
</evidence>
<accession>A0A6J5PW01</accession>
<evidence type="ECO:0000313" key="3">
    <source>
        <dbReference type="EMBL" id="CAB4146045.1"/>
    </source>
</evidence>
<evidence type="ECO:0000313" key="2">
    <source>
        <dbReference type="EMBL" id="CAB4135630.1"/>
    </source>
</evidence>
<dbReference type="GO" id="GO:0005524">
    <property type="term" value="F:ATP binding"/>
    <property type="evidence" value="ECO:0007669"/>
    <property type="project" value="InterPro"/>
</dbReference>
<dbReference type="InterPro" id="IPR027417">
    <property type="entry name" value="P-loop_NTPase"/>
</dbReference>
<dbReference type="EMBL" id="LR797130">
    <property type="protein sequence ID" value="CAB4188799.1"/>
    <property type="molecule type" value="Genomic_DNA"/>
</dbReference>